<comment type="subcellular location">
    <subcellularLocation>
        <location evidence="1">Membrane</location>
    </subcellularLocation>
</comment>
<evidence type="ECO:0000256" key="5">
    <source>
        <dbReference type="ARBA" id="ARBA00022777"/>
    </source>
</evidence>
<proteinExistence type="predicted"/>
<keyword evidence="5" id="KW-0418">Kinase</keyword>
<evidence type="ECO:0000256" key="1">
    <source>
        <dbReference type="ARBA" id="ARBA00004370"/>
    </source>
</evidence>
<feature type="domain" description="EAL" evidence="11">
    <location>
        <begin position="945"/>
        <end position="1199"/>
    </location>
</feature>
<evidence type="ECO:0000259" key="11">
    <source>
        <dbReference type="PROSITE" id="PS50883"/>
    </source>
</evidence>
<evidence type="ECO:0000259" key="9">
    <source>
        <dbReference type="PROSITE" id="PS50112"/>
    </source>
</evidence>
<dbReference type="Pfam" id="PF00990">
    <property type="entry name" value="GGDEF"/>
    <property type="match status" value="1"/>
</dbReference>
<dbReference type="EMBL" id="JAEKFT010000018">
    <property type="protein sequence ID" value="MBT0962620.1"/>
    <property type="molecule type" value="Genomic_DNA"/>
</dbReference>
<dbReference type="PROSITE" id="PS50113">
    <property type="entry name" value="PAC"/>
    <property type="match status" value="1"/>
</dbReference>
<evidence type="ECO:0000256" key="3">
    <source>
        <dbReference type="ARBA" id="ARBA00022679"/>
    </source>
</evidence>
<dbReference type="Gene3D" id="3.20.20.450">
    <property type="entry name" value="EAL domain"/>
    <property type="match status" value="1"/>
</dbReference>
<dbReference type="SUPFAM" id="SSF55073">
    <property type="entry name" value="Nucleotide cyclase"/>
    <property type="match status" value="1"/>
</dbReference>
<evidence type="ECO:0000256" key="6">
    <source>
        <dbReference type="ARBA" id="ARBA00022840"/>
    </source>
</evidence>
<dbReference type="PANTHER" id="PTHR44757">
    <property type="entry name" value="DIGUANYLATE CYCLASE DGCP"/>
    <property type="match status" value="1"/>
</dbReference>
<evidence type="ECO:0000259" key="12">
    <source>
        <dbReference type="PROSITE" id="PS50885"/>
    </source>
</evidence>
<feature type="domain" description="HAMP" evidence="12">
    <location>
        <begin position="354"/>
        <end position="406"/>
    </location>
</feature>
<dbReference type="InterPro" id="IPR001633">
    <property type="entry name" value="EAL_dom"/>
</dbReference>
<dbReference type="Gene3D" id="6.10.340.10">
    <property type="match status" value="1"/>
</dbReference>
<dbReference type="PROSITE" id="PS50887">
    <property type="entry name" value="GGDEF"/>
    <property type="match status" value="1"/>
</dbReference>
<dbReference type="CDD" id="cd06225">
    <property type="entry name" value="HAMP"/>
    <property type="match status" value="1"/>
</dbReference>
<keyword evidence="2" id="KW-0597">Phosphoprotein</keyword>
<feature type="domain" description="GGDEF" evidence="13">
    <location>
        <begin position="803"/>
        <end position="936"/>
    </location>
</feature>
<feature type="domain" description="PAC" evidence="10">
    <location>
        <begin position="719"/>
        <end position="771"/>
    </location>
</feature>
<feature type="domain" description="PAS" evidence="9">
    <location>
        <begin position="646"/>
        <end position="691"/>
    </location>
</feature>
<dbReference type="GO" id="GO:0016301">
    <property type="term" value="F:kinase activity"/>
    <property type="evidence" value="ECO:0007669"/>
    <property type="project" value="UniProtKB-KW"/>
</dbReference>
<dbReference type="InterPro" id="IPR029787">
    <property type="entry name" value="Nucleotide_cyclase"/>
</dbReference>
<dbReference type="Proteomes" id="UP000694660">
    <property type="component" value="Unassembled WGS sequence"/>
</dbReference>
<evidence type="ECO:0000256" key="2">
    <source>
        <dbReference type="ARBA" id="ARBA00022553"/>
    </source>
</evidence>
<organism evidence="14 15">
    <name type="scientific">Denitromonas iodatirespirans</name>
    <dbReference type="NCBI Taxonomy" id="2795389"/>
    <lineage>
        <taxon>Bacteria</taxon>
        <taxon>Pseudomonadati</taxon>
        <taxon>Pseudomonadota</taxon>
        <taxon>Betaproteobacteria</taxon>
        <taxon>Rhodocyclales</taxon>
        <taxon>Zoogloeaceae</taxon>
        <taxon>Denitromonas</taxon>
    </lineage>
</organism>
<dbReference type="InterPro" id="IPR052155">
    <property type="entry name" value="Biofilm_reg_signaling"/>
</dbReference>
<dbReference type="GO" id="GO:0000160">
    <property type="term" value="P:phosphorelay signal transduction system"/>
    <property type="evidence" value="ECO:0007669"/>
    <property type="project" value="UniProtKB-KW"/>
</dbReference>
<evidence type="ECO:0000256" key="7">
    <source>
        <dbReference type="ARBA" id="ARBA00023012"/>
    </source>
</evidence>
<protein>
    <submittedName>
        <fullName evidence="14">EAL domain-containing protein</fullName>
    </submittedName>
</protein>
<dbReference type="AlphaFoldDB" id="A0A944H9N6"/>
<dbReference type="CDD" id="cd01948">
    <property type="entry name" value="EAL"/>
    <property type="match status" value="1"/>
</dbReference>
<dbReference type="CDD" id="cd01949">
    <property type="entry name" value="GGDEF"/>
    <property type="match status" value="1"/>
</dbReference>
<dbReference type="SMART" id="SM00091">
    <property type="entry name" value="PAS"/>
    <property type="match status" value="3"/>
</dbReference>
<dbReference type="FunFam" id="3.30.70.270:FF:000001">
    <property type="entry name" value="Diguanylate cyclase domain protein"/>
    <property type="match status" value="1"/>
</dbReference>
<dbReference type="SUPFAM" id="SSF141868">
    <property type="entry name" value="EAL domain-like"/>
    <property type="match status" value="1"/>
</dbReference>
<dbReference type="Pfam" id="PF00672">
    <property type="entry name" value="HAMP"/>
    <property type="match status" value="1"/>
</dbReference>
<comment type="caution">
    <text evidence="14">The sequence shown here is derived from an EMBL/GenBank/DDBJ whole genome shotgun (WGS) entry which is preliminary data.</text>
</comment>
<keyword evidence="7" id="KW-0902">Two-component regulatory system</keyword>
<dbReference type="CDD" id="cd00130">
    <property type="entry name" value="PAS"/>
    <property type="match status" value="3"/>
</dbReference>
<dbReference type="SMART" id="SM00267">
    <property type="entry name" value="GGDEF"/>
    <property type="match status" value="1"/>
</dbReference>
<dbReference type="Pfam" id="PF13426">
    <property type="entry name" value="PAS_9"/>
    <property type="match status" value="2"/>
</dbReference>
<dbReference type="InterPro" id="IPR003660">
    <property type="entry name" value="HAMP_dom"/>
</dbReference>
<dbReference type="InterPro" id="IPR000700">
    <property type="entry name" value="PAS-assoc_C"/>
</dbReference>
<dbReference type="InterPro" id="IPR000160">
    <property type="entry name" value="GGDEF_dom"/>
</dbReference>
<dbReference type="InterPro" id="IPR000014">
    <property type="entry name" value="PAS"/>
</dbReference>
<dbReference type="SMART" id="SM00052">
    <property type="entry name" value="EAL"/>
    <property type="match status" value="1"/>
</dbReference>
<keyword evidence="6" id="KW-0067">ATP-binding</keyword>
<dbReference type="SUPFAM" id="SSF55785">
    <property type="entry name" value="PYP-like sensor domain (PAS domain)"/>
    <property type="match status" value="3"/>
</dbReference>
<accession>A0A944H9N6</accession>
<sequence>MARRLNLRRMPLSMRVAVGAVTLILLVSLGLVQHMAADQRTQLVGGHHAALGKVIEYNGGTLRSRIDDARRSTAFLADVPAISGLARALKNDASDPLGDSALTHWHQRLEQIFSRYAASNPNYLRIRLVSADTPYRELIRVERRGAAVIIIPSNALMTDRDAGFIHQTTAAGVGEVSVSPLTHAAIAGGTPAEATFRTATPVITPAGDTFGIVVVDVAFEPLTSAILDNLPDQVSAYLADEAGHYLHAPGLPRTPAEADPGATWFAQFPQLAQATDKAAQRPTVVAFDGRDGPAWGIARRIHYDPLHPERYLTLFYTLPERVVTEGAAHSEATLAAGVVFGALLIAALLVWTIRRAFSPLEQLARAGEAMARGRYDTPLPDLADSELSGLGRAFTAMQVNIAQREAEFRAVTATSPDAFWALDMSGRIVDANRACERLLGYSRAELLALRMADLEADKSPEEALLQIHDIVTGGGGGLIATEYRRKDGTRVPVEITVSHWPIAGGRLFGFVRDITERHRVEAAVRHSEARYRLLFANSPQPMWLFDENSLRFIDVNDAAIAHYGFSREQFQQMRLIDLHPVRDVPRLIAALSNTPTGRMSGEYQHRTSDGRIIDAVMWTERIQTQEQPERIALIQDVTERKRTEQSLRLHANIFERAGEAIVITDTHNRIVSVNPAFTALTGYQLDEVIDRDPKILASGATPAEVYRGMWAALQDTGFWQGELIDRRKDGSTYPKWAAISVIRNDGGELTHYMASFTDISDRKAAEERIQYLAHHDDLTGLINRYSLESRLKQAIHMSRREKHHLAVMFIDMDRFKLINDTLGHHVGDRLLQQVAQRLRQCVRESDIVARLGGDEFVVVTTAMSAAADALTVARDIRESLARPYPLDGTPMHSSPSIGVAVFPDDGSDTDTLMKNADTAMYHAKEQGRNNVQFFTPAMNTAAAERMALETELRAALEAQQFVLHYQPQVDTHSGQLTAVEALIRWQHPARGLVPPMAFIPVAEETGMIEAIGAWVLDEACGQLAQWRAEGIRIARMAVNLSACQLRAAALHDQVSTALTRHGLGPGDLELEITESTAMANPEHAIAQLHALRSIGVRLAIDDFGTGYSSLAYLKRLPIQTLKLDRSFVRDIETDPNDAAISAATLALAHSLGLKVVAEGVETEGQRHFLATHRCDQLQGYMFGKPEPADVWRQRWRATAAPHRPEAQTP</sequence>
<dbReference type="RefSeq" id="WP_214362568.1">
    <property type="nucleotide sequence ID" value="NZ_JAEKFT010000018.1"/>
</dbReference>
<dbReference type="GO" id="GO:0071111">
    <property type="term" value="F:cyclic-guanylate-specific phosphodiesterase activity"/>
    <property type="evidence" value="ECO:0007669"/>
    <property type="project" value="UniProtKB-EC"/>
</dbReference>
<dbReference type="InterPro" id="IPR029151">
    <property type="entry name" value="Sensor-like_sf"/>
</dbReference>
<dbReference type="Pfam" id="PF00563">
    <property type="entry name" value="EAL"/>
    <property type="match status" value="1"/>
</dbReference>
<gene>
    <name evidence="14" type="ORF">I8J34_15675</name>
</gene>
<dbReference type="SMART" id="SM00086">
    <property type="entry name" value="PAC"/>
    <property type="match status" value="3"/>
</dbReference>
<dbReference type="InterPro" id="IPR043128">
    <property type="entry name" value="Rev_trsase/Diguanyl_cyclase"/>
</dbReference>
<dbReference type="GO" id="GO:0016020">
    <property type="term" value="C:membrane"/>
    <property type="evidence" value="ECO:0007669"/>
    <property type="project" value="UniProtKB-SubCell"/>
</dbReference>
<feature type="domain" description="PAS" evidence="9">
    <location>
        <begin position="527"/>
        <end position="570"/>
    </location>
</feature>
<keyword evidence="15" id="KW-1185">Reference proteome</keyword>
<dbReference type="PROSITE" id="PS50885">
    <property type="entry name" value="HAMP"/>
    <property type="match status" value="1"/>
</dbReference>
<dbReference type="InterPro" id="IPR001610">
    <property type="entry name" value="PAC"/>
</dbReference>
<dbReference type="PROSITE" id="PS50883">
    <property type="entry name" value="EAL"/>
    <property type="match status" value="1"/>
</dbReference>
<dbReference type="GO" id="GO:0071732">
    <property type="term" value="P:cellular response to nitric oxide"/>
    <property type="evidence" value="ECO:0007669"/>
    <property type="project" value="UniProtKB-ARBA"/>
</dbReference>
<dbReference type="InterPro" id="IPR035919">
    <property type="entry name" value="EAL_sf"/>
</dbReference>
<feature type="domain" description="PAS" evidence="9">
    <location>
        <begin position="404"/>
        <end position="447"/>
    </location>
</feature>
<dbReference type="PANTHER" id="PTHR44757:SF2">
    <property type="entry name" value="BIOFILM ARCHITECTURE MAINTENANCE PROTEIN MBAA"/>
    <property type="match status" value="1"/>
</dbReference>
<evidence type="ECO:0000259" key="13">
    <source>
        <dbReference type="PROSITE" id="PS50887"/>
    </source>
</evidence>
<dbReference type="GO" id="GO:0005524">
    <property type="term" value="F:ATP binding"/>
    <property type="evidence" value="ECO:0007669"/>
    <property type="project" value="UniProtKB-KW"/>
</dbReference>
<name>A0A944H9N6_DENI1</name>
<dbReference type="SMART" id="SM00304">
    <property type="entry name" value="HAMP"/>
    <property type="match status" value="1"/>
</dbReference>
<comment type="catalytic activity">
    <reaction evidence="8">
        <text>3',3'-c-di-GMP + H2O = 5'-phosphoguanylyl(3'-&gt;5')guanosine + H(+)</text>
        <dbReference type="Rhea" id="RHEA:24902"/>
        <dbReference type="ChEBI" id="CHEBI:15377"/>
        <dbReference type="ChEBI" id="CHEBI:15378"/>
        <dbReference type="ChEBI" id="CHEBI:58754"/>
        <dbReference type="ChEBI" id="CHEBI:58805"/>
        <dbReference type="EC" id="3.1.4.52"/>
    </reaction>
    <physiologicalReaction direction="left-to-right" evidence="8">
        <dbReference type="Rhea" id="RHEA:24903"/>
    </physiologicalReaction>
</comment>
<dbReference type="FunFam" id="3.20.20.450:FF:000001">
    <property type="entry name" value="Cyclic di-GMP phosphodiesterase yahA"/>
    <property type="match status" value="1"/>
</dbReference>
<dbReference type="Pfam" id="PF13188">
    <property type="entry name" value="PAS_8"/>
    <property type="match status" value="1"/>
</dbReference>
<evidence type="ECO:0000313" key="14">
    <source>
        <dbReference type="EMBL" id="MBT0962620.1"/>
    </source>
</evidence>
<evidence type="ECO:0000259" key="10">
    <source>
        <dbReference type="PROSITE" id="PS50113"/>
    </source>
</evidence>
<dbReference type="Gene3D" id="3.30.70.270">
    <property type="match status" value="1"/>
</dbReference>
<dbReference type="InterPro" id="IPR035965">
    <property type="entry name" value="PAS-like_dom_sf"/>
</dbReference>
<dbReference type="SUPFAM" id="SSF103190">
    <property type="entry name" value="Sensory domain-like"/>
    <property type="match status" value="1"/>
</dbReference>
<keyword evidence="4" id="KW-0547">Nucleotide-binding</keyword>
<dbReference type="NCBIfam" id="TIGR00254">
    <property type="entry name" value="GGDEF"/>
    <property type="match status" value="1"/>
</dbReference>
<dbReference type="PROSITE" id="PS50112">
    <property type="entry name" value="PAS"/>
    <property type="match status" value="3"/>
</dbReference>
<keyword evidence="3" id="KW-0808">Transferase</keyword>
<evidence type="ECO:0000256" key="4">
    <source>
        <dbReference type="ARBA" id="ARBA00022741"/>
    </source>
</evidence>
<dbReference type="Gene3D" id="3.30.450.20">
    <property type="entry name" value="PAS domain"/>
    <property type="match status" value="4"/>
</dbReference>
<evidence type="ECO:0000256" key="8">
    <source>
        <dbReference type="ARBA" id="ARBA00051114"/>
    </source>
</evidence>
<reference evidence="15" key="1">
    <citation type="journal article" date="2022" name="ISME J.">
        <title>Genetic and phylogenetic analysis of dissimilatory iodate-reducing bacteria identifies potential niches across the world's oceans.</title>
        <authorList>
            <person name="Reyes-Umana V."/>
            <person name="Henning Z."/>
            <person name="Lee K."/>
            <person name="Barnum T.P."/>
            <person name="Coates J.D."/>
        </authorList>
    </citation>
    <scope>NUCLEOTIDE SEQUENCE [LARGE SCALE GENOMIC DNA]</scope>
    <source>
        <strain evidence="15">IR12</strain>
    </source>
</reference>
<dbReference type="NCBIfam" id="TIGR00229">
    <property type="entry name" value="sensory_box"/>
    <property type="match status" value="3"/>
</dbReference>
<evidence type="ECO:0000313" key="15">
    <source>
        <dbReference type="Proteomes" id="UP000694660"/>
    </source>
</evidence>